<dbReference type="EMBL" id="UINC01199277">
    <property type="protein sequence ID" value="SVE17626.1"/>
    <property type="molecule type" value="Genomic_DNA"/>
</dbReference>
<reference evidence="3" key="1">
    <citation type="submission" date="2018-05" db="EMBL/GenBank/DDBJ databases">
        <authorList>
            <person name="Lanie J.A."/>
            <person name="Ng W.-L."/>
            <person name="Kazmierczak K.M."/>
            <person name="Andrzejewski T.M."/>
            <person name="Davidsen T.M."/>
            <person name="Wayne K.J."/>
            <person name="Tettelin H."/>
            <person name="Glass J.I."/>
            <person name="Rusch D."/>
            <person name="Podicherti R."/>
            <person name="Tsui H.-C.T."/>
            <person name="Winkler M.E."/>
        </authorList>
    </citation>
    <scope>NUCLEOTIDE SEQUENCE</scope>
</reference>
<gene>
    <name evidence="3" type="ORF">METZ01_LOCUS470480</name>
</gene>
<accession>A0A383BBS5</accession>
<protein>
    <recommendedName>
        <fullName evidence="2">Ancillary SecYEG translocon subunit/Cell division coordinator CpoB TPR domain-containing protein</fullName>
    </recommendedName>
</protein>
<dbReference type="Pfam" id="PF09976">
    <property type="entry name" value="TPR_21"/>
    <property type="match status" value="1"/>
</dbReference>
<feature type="domain" description="Ancillary SecYEG translocon subunit/Cell division coordinator CpoB TPR" evidence="2">
    <location>
        <begin position="32"/>
        <end position="129"/>
    </location>
</feature>
<sequence length="184" mass="19985">MSKRQHSSRRGISQEPLKQEDAFLGGVLEVSQWAAKNRQLLILGSVVVVLAVMGGIYYVDFQQTLRNQAVNRLETIHQTIAISAFEDAKAQLGVFVDRFNGTEQATEAAVLLGKLHLEGGDAAVGISVLERADLGFGSSIDLQGNSLLARAYENLGRWPEAEEAYLRVADAADLSFQIRAALEG</sequence>
<dbReference type="InterPro" id="IPR011990">
    <property type="entry name" value="TPR-like_helical_dom_sf"/>
</dbReference>
<dbReference type="SUPFAM" id="SSF48452">
    <property type="entry name" value="TPR-like"/>
    <property type="match status" value="1"/>
</dbReference>
<evidence type="ECO:0000259" key="2">
    <source>
        <dbReference type="Pfam" id="PF09976"/>
    </source>
</evidence>
<keyword evidence="1" id="KW-1133">Transmembrane helix</keyword>
<keyword evidence="1" id="KW-0812">Transmembrane</keyword>
<keyword evidence="1" id="KW-0472">Membrane</keyword>
<dbReference type="AlphaFoldDB" id="A0A383BBS5"/>
<evidence type="ECO:0000313" key="3">
    <source>
        <dbReference type="EMBL" id="SVE17626.1"/>
    </source>
</evidence>
<name>A0A383BBS5_9ZZZZ</name>
<organism evidence="3">
    <name type="scientific">marine metagenome</name>
    <dbReference type="NCBI Taxonomy" id="408172"/>
    <lineage>
        <taxon>unclassified sequences</taxon>
        <taxon>metagenomes</taxon>
        <taxon>ecological metagenomes</taxon>
    </lineage>
</organism>
<evidence type="ECO:0000256" key="1">
    <source>
        <dbReference type="SAM" id="Phobius"/>
    </source>
</evidence>
<dbReference type="InterPro" id="IPR018704">
    <property type="entry name" value="SecYEG/CpoB_TPR"/>
</dbReference>
<feature type="non-terminal residue" evidence="3">
    <location>
        <position position="184"/>
    </location>
</feature>
<proteinExistence type="predicted"/>
<feature type="transmembrane region" description="Helical" evidence="1">
    <location>
        <begin position="40"/>
        <end position="59"/>
    </location>
</feature>